<organism evidence="1 2">
    <name type="scientific">Microlunatus soli</name>
    <dbReference type="NCBI Taxonomy" id="630515"/>
    <lineage>
        <taxon>Bacteria</taxon>
        <taxon>Bacillati</taxon>
        <taxon>Actinomycetota</taxon>
        <taxon>Actinomycetes</taxon>
        <taxon>Propionibacteriales</taxon>
        <taxon>Propionibacteriaceae</taxon>
        <taxon>Microlunatus</taxon>
    </lineage>
</organism>
<dbReference type="AlphaFoldDB" id="A0A1H1QQH7"/>
<dbReference type="EMBL" id="LT629772">
    <property type="protein sequence ID" value="SDS25730.1"/>
    <property type="molecule type" value="Genomic_DNA"/>
</dbReference>
<name>A0A1H1QQH7_9ACTN</name>
<reference evidence="1 2" key="1">
    <citation type="submission" date="2016-10" db="EMBL/GenBank/DDBJ databases">
        <authorList>
            <person name="de Groot N.N."/>
        </authorList>
    </citation>
    <scope>NUCLEOTIDE SEQUENCE [LARGE SCALE GENOMIC DNA]</scope>
    <source>
        <strain evidence="1 2">DSM 21800</strain>
    </source>
</reference>
<protein>
    <submittedName>
        <fullName evidence="1">Pyridine nucleotide-disulphide oxidoreductase</fullName>
    </submittedName>
</protein>
<evidence type="ECO:0000313" key="1">
    <source>
        <dbReference type="EMBL" id="SDS25730.1"/>
    </source>
</evidence>
<gene>
    <name evidence="1" type="ORF">SAMN04489812_1353</name>
</gene>
<dbReference type="STRING" id="630515.SAMN04489812_1353"/>
<evidence type="ECO:0000313" key="2">
    <source>
        <dbReference type="Proteomes" id="UP000199103"/>
    </source>
</evidence>
<dbReference type="PRINTS" id="PR00368">
    <property type="entry name" value="FADPNR"/>
</dbReference>
<dbReference type="RefSeq" id="WP_231920214.1">
    <property type="nucleotide sequence ID" value="NZ_LT629772.1"/>
</dbReference>
<accession>A0A1H1QQH7</accession>
<sequence>MSEISPAPNPADTSGAASRMLPVAVLGAGPIGLAAAAELVGRDQQVIVLEAGDRPAAGVESWGHVRLFSPWSELTSPAGTALLQPSGWQHPAADRYPTGAEWVTDYLAPLAAVLGDRIRLGNRVVGVARQDRDLVVDSGRAEQAFVVYVEDSSGTVSRILARSVIDATGTLARPNPLGSEGYPVPGERAAADRIVYGMPDPATDEDRYAGRATAVVGSGASALTSLIALTSEPLHRQGSRVVWVLRRGTVGDSYGGGEADELPARGALGTRVREAVEEGLIDVVTGFRTLAVDTDSNGVTLVGSDGRRIDGLDQVVCVTGFRPDLSFLSEVRLELDNRLQAPVQLAAEIDPNYHSCGSVRPHGHRALAQPEPGLYLAGMKSYGRAPSFLAMTGFEQVRSIAAALAGDGAAADDVQLVLPDSGVCGGAGLFDDDTTVGGCCGTTAATPEFVELTGLVTATGAPVVAAERTTN</sequence>
<dbReference type="Gene3D" id="3.50.50.60">
    <property type="entry name" value="FAD/NAD(P)-binding domain"/>
    <property type="match status" value="1"/>
</dbReference>
<dbReference type="InterPro" id="IPR036188">
    <property type="entry name" value="FAD/NAD-bd_sf"/>
</dbReference>
<proteinExistence type="predicted"/>
<dbReference type="Proteomes" id="UP000199103">
    <property type="component" value="Chromosome I"/>
</dbReference>
<dbReference type="Pfam" id="PF13738">
    <property type="entry name" value="Pyr_redox_3"/>
    <property type="match status" value="1"/>
</dbReference>
<dbReference type="SUPFAM" id="SSF51905">
    <property type="entry name" value="FAD/NAD(P)-binding domain"/>
    <property type="match status" value="1"/>
</dbReference>
<keyword evidence="2" id="KW-1185">Reference proteome</keyword>